<sequence>MMYAQAKEHFTALTQQEPGCAMAHWGVAMTLFQPLWPGHPSEEKLDEGWQAINKAKTIQTISPREKSYITATEAFFNNRQSLTHPQRIAAWETAQHKTFQQFPDDINAAAFYALSHLATAPKEDKSYSHQKEAGKLLEKLYQREPQHPGVIHYTIHAYDNPMLANRAITAARAYDKIAPDVPHALHMPTHIFVRIGLWPDVVQWNERSAKAALNYPAGDFISHHYLHALDYLLYAHLQGGDDQAAKKTLKEMKTASKHQETFVSAYALASMPARFALERHYWQEAAQLESRVPESFPWEKFPQVEAISYFAKGLGAARSGDLASAQQSIQMMDQLYAKTKQAGSNYWAVLVEAQRKTVVAWIHFLKRDTKTALAMMRQAADLEDSVDKHPVTPGVVLPARELLGDMLILTANYQDAISAYEASLAISPNRLNSIYGIGYANELAGNSTKAKLYYKKLFEIAAPSVKKLAQKTKGKDIRESLKQSRKFLEKHQAL</sequence>
<evidence type="ECO:0000313" key="2">
    <source>
        <dbReference type="EMBL" id="NYZ69619.1"/>
    </source>
</evidence>
<reference evidence="2 3" key="1">
    <citation type="submission" date="2020-07" db="EMBL/GenBank/DDBJ databases">
        <title>Endozoicomonas sp. nov., isolated from sediment.</title>
        <authorList>
            <person name="Gu T."/>
        </authorList>
    </citation>
    <scope>NUCLEOTIDE SEQUENCE [LARGE SCALE GENOMIC DNA]</scope>
    <source>
        <strain evidence="2 3">SM1973</strain>
    </source>
</reference>
<dbReference type="PANTHER" id="PTHR45588:SF1">
    <property type="entry name" value="WW DOMAIN-CONTAINING PROTEIN"/>
    <property type="match status" value="1"/>
</dbReference>
<dbReference type="Proteomes" id="UP000569732">
    <property type="component" value="Unassembled WGS sequence"/>
</dbReference>
<dbReference type="InterPro" id="IPR019734">
    <property type="entry name" value="TPR_rpt"/>
</dbReference>
<name>A0A853I9P7_9GAMM</name>
<dbReference type="PANTHER" id="PTHR45588">
    <property type="entry name" value="TPR DOMAIN-CONTAINING PROTEIN"/>
    <property type="match status" value="1"/>
</dbReference>
<accession>A0A853I9P7</accession>
<gene>
    <name evidence="2" type="ORF">H0A36_26750</name>
</gene>
<dbReference type="SUPFAM" id="SSF48452">
    <property type="entry name" value="TPR-like"/>
    <property type="match status" value="1"/>
</dbReference>
<feature type="repeat" description="TPR" evidence="1">
    <location>
        <begin position="397"/>
        <end position="430"/>
    </location>
</feature>
<proteinExistence type="predicted"/>
<dbReference type="RefSeq" id="WP_180571600.1">
    <property type="nucleotide sequence ID" value="NZ_JACCKB010000109.1"/>
</dbReference>
<comment type="caution">
    <text evidence="2">The sequence shown here is derived from an EMBL/GenBank/DDBJ whole genome shotgun (WGS) entry which is preliminary data.</text>
</comment>
<keyword evidence="1" id="KW-0802">TPR repeat</keyword>
<dbReference type="PROSITE" id="PS50005">
    <property type="entry name" value="TPR"/>
    <property type="match status" value="1"/>
</dbReference>
<evidence type="ECO:0000256" key="1">
    <source>
        <dbReference type="PROSITE-ProRule" id="PRU00339"/>
    </source>
</evidence>
<dbReference type="EMBL" id="JACCKB010000109">
    <property type="protein sequence ID" value="NYZ69619.1"/>
    <property type="molecule type" value="Genomic_DNA"/>
</dbReference>
<dbReference type="InterPro" id="IPR011990">
    <property type="entry name" value="TPR-like_helical_dom_sf"/>
</dbReference>
<dbReference type="Gene3D" id="1.25.40.10">
    <property type="entry name" value="Tetratricopeptide repeat domain"/>
    <property type="match status" value="2"/>
</dbReference>
<evidence type="ECO:0000313" key="3">
    <source>
        <dbReference type="Proteomes" id="UP000569732"/>
    </source>
</evidence>
<protein>
    <submittedName>
        <fullName evidence="2">Tetratricopeptide repeat protein</fullName>
    </submittedName>
</protein>
<dbReference type="AlphaFoldDB" id="A0A853I9P7"/>
<organism evidence="2 3">
    <name type="scientific">Spartinivicinus marinus</name>
    <dbReference type="NCBI Taxonomy" id="2994442"/>
    <lineage>
        <taxon>Bacteria</taxon>
        <taxon>Pseudomonadati</taxon>
        <taxon>Pseudomonadota</taxon>
        <taxon>Gammaproteobacteria</taxon>
        <taxon>Oceanospirillales</taxon>
        <taxon>Zooshikellaceae</taxon>
        <taxon>Spartinivicinus</taxon>
    </lineage>
</organism>
<keyword evidence="3" id="KW-1185">Reference proteome</keyword>